<accession>A0A8J2J7U4</accession>
<evidence type="ECO:0000256" key="4">
    <source>
        <dbReference type="ARBA" id="ARBA00023242"/>
    </source>
</evidence>
<evidence type="ECO:0000259" key="6">
    <source>
        <dbReference type="Pfam" id="PF00172"/>
    </source>
</evidence>
<keyword evidence="2" id="KW-0479">Metal-binding</keyword>
<dbReference type="InterPro" id="IPR001138">
    <property type="entry name" value="Zn2Cys6_DnaBD"/>
</dbReference>
<evidence type="ECO:0000256" key="3">
    <source>
        <dbReference type="ARBA" id="ARBA00023125"/>
    </source>
</evidence>
<dbReference type="PANTHER" id="PTHR46910:SF3">
    <property type="entry name" value="HALOTOLERANCE PROTEIN 9-RELATED"/>
    <property type="match status" value="1"/>
</dbReference>
<protein>
    <recommendedName>
        <fullName evidence="6">Zn(2)-C6 fungal-type domain-containing protein</fullName>
    </recommendedName>
</protein>
<dbReference type="AlphaFoldDB" id="A0A8J2J7U4"/>
<comment type="subcellular location">
    <subcellularLocation>
        <location evidence="1">Nucleus</location>
    </subcellularLocation>
</comment>
<dbReference type="PANTHER" id="PTHR46910">
    <property type="entry name" value="TRANSCRIPTION FACTOR PDR1"/>
    <property type="match status" value="1"/>
</dbReference>
<evidence type="ECO:0000313" key="8">
    <source>
        <dbReference type="Proteomes" id="UP000693738"/>
    </source>
</evidence>
<dbReference type="Pfam" id="PF00172">
    <property type="entry name" value="Zn_clus"/>
    <property type="match status" value="1"/>
</dbReference>
<dbReference type="GO" id="GO:0008270">
    <property type="term" value="F:zinc ion binding"/>
    <property type="evidence" value="ECO:0007669"/>
    <property type="project" value="InterPro"/>
</dbReference>
<evidence type="ECO:0000256" key="2">
    <source>
        <dbReference type="ARBA" id="ARBA00022723"/>
    </source>
</evidence>
<evidence type="ECO:0000256" key="5">
    <source>
        <dbReference type="SAM" id="MobiDB-lite"/>
    </source>
</evidence>
<dbReference type="CDD" id="cd00067">
    <property type="entry name" value="GAL4"/>
    <property type="match status" value="1"/>
</dbReference>
<comment type="caution">
    <text evidence="7">The sequence shown here is derived from an EMBL/GenBank/DDBJ whole genome shotgun (WGS) entry which is preliminary data.</text>
</comment>
<feature type="region of interest" description="Disordered" evidence="5">
    <location>
        <begin position="72"/>
        <end position="94"/>
    </location>
</feature>
<reference evidence="7" key="1">
    <citation type="submission" date="2021-05" db="EMBL/GenBank/DDBJ databases">
        <authorList>
            <person name="Khan N."/>
        </authorList>
    </citation>
    <scope>NUCLEOTIDE SEQUENCE</scope>
</reference>
<proteinExistence type="predicted"/>
<dbReference type="GO" id="GO:0000981">
    <property type="term" value="F:DNA-binding transcription factor activity, RNA polymerase II-specific"/>
    <property type="evidence" value="ECO:0007669"/>
    <property type="project" value="InterPro"/>
</dbReference>
<sequence>MWRSGSSLKNVTYSMPTHFPSHVIISTSPTERYVQSDSMVVDACASTVGGDLTCTQYMVAKALHDGIDLLEQGHAPPKKPGNGVETTTGTNEGRTLNFNLEDLHPDSTIHVSETISDLSSAFSSASMVSDDFNAGFEFRFVARMSLLETKKVRCDGGLPECGVCRSRKRSCVYPTEESLVGDLLRKQQSLQDNVESFTTLYRYLQDRPASEANSLFEMIRNGSSIDDALEFIKAGENTSTLAHRNPCPDPPNTTVESIQQTKDCDGLFENDILSIETSDTVVRALRYGVDCFFSYIGTMFPIYTKTEVHVFMNTSLANESTLDELVSKRIAYGELLAICALGLQYDRQTSPNDNANTCTQFFEKAQLFVDYVLEKAPLRAMRICFCLGCYSVIAKSSLAITYTDWGILIGSSSGLNVGERPPFLSETEFRGYIRTLKALVTVRSWVTATLGHIPSPAISRYIHETRELMDDDKLDCTGEDAMIDMLQQKMAQITVLKANILRTAACFRILSSSVLRQMHHDLELWRSNLPDYMRLEALVQSPQISPDQRRVTFYMHLFYMSALILKARALLATQGEIITCSRDSEAASAILQGVHAARSSARLLGLILDEKAVVKNCWLTIYQCYITWLTLNYAAVKGFLVGGTSFFRQQDITLSAKCIEILKLCATRDRIAHAFHRRISEYESILREHLPQTADDADSAAFDDNAFDSSYIFAEPQGTTELDKRMHELWAMLCYPLNTLKGSTESSIHYPTIVEASVNADINFAQHLALSFNRAEDDVPIGVFPRTNSPRGSDGFEKEVEGYTTISHVWSHYPPP</sequence>
<dbReference type="EMBL" id="CAJSTJ010000136">
    <property type="protein sequence ID" value="CAG7560624.1"/>
    <property type="molecule type" value="Genomic_DNA"/>
</dbReference>
<dbReference type="GO" id="GO:0005634">
    <property type="term" value="C:nucleus"/>
    <property type="evidence" value="ECO:0007669"/>
    <property type="project" value="UniProtKB-SubCell"/>
</dbReference>
<organism evidence="7 8">
    <name type="scientific">Fusarium equiseti</name>
    <name type="common">Fusarium scirpi</name>
    <dbReference type="NCBI Taxonomy" id="61235"/>
    <lineage>
        <taxon>Eukaryota</taxon>
        <taxon>Fungi</taxon>
        <taxon>Dikarya</taxon>
        <taxon>Ascomycota</taxon>
        <taxon>Pezizomycotina</taxon>
        <taxon>Sordariomycetes</taxon>
        <taxon>Hypocreomycetidae</taxon>
        <taxon>Hypocreales</taxon>
        <taxon>Nectriaceae</taxon>
        <taxon>Fusarium</taxon>
        <taxon>Fusarium incarnatum-equiseti species complex</taxon>
    </lineage>
</organism>
<feature type="domain" description="Zn(2)-C6 fungal-type" evidence="6">
    <location>
        <begin position="149"/>
        <end position="175"/>
    </location>
</feature>
<gene>
    <name evidence="7" type="ORF">FEQUK3_LOCUS6383</name>
</gene>
<dbReference type="CDD" id="cd12148">
    <property type="entry name" value="fungal_TF_MHR"/>
    <property type="match status" value="1"/>
</dbReference>
<name>A0A8J2J7U4_FUSEQ</name>
<dbReference type="InterPro" id="IPR050987">
    <property type="entry name" value="AtrR-like"/>
</dbReference>
<evidence type="ECO:0000256" key="1">
    <source>
        <dbReference type="ARBA" id="ARBA00004123"/>
    </source>
</evidence>
<keyword evidence="3" id="KW-0238">DNA-binding</keyword>
<feature type="compositionally biased region" description="Low complexity" evidence="5">
    <location>
        <begin position="81"/>
        <end position="93"/>
    </location>
</feature>
<evidence type="ECO:0000313" key="7">
    <source>
        <dbReference type="EMBL" id="CAG7560624.1"/>
    </source>
</evidence>
<dbReference type="Proteomes" id="UP000693738">
    <property type="component" value="Unassembled WGS sequence"/>
</dbReference>
<dbReference type="GO" id="GO:0003677">
    <property type="term" value="F:DNA binding"/>
    <property type="evidence" value="ECO:0007669"/>
    <property type="project" value="UniProtKB-KW"/>
</dbReference>
<keyword evidence="4" id="KW-0539">Nucleus</keyword>